<dbReference type="Gene3D" id="3.40.50.1000">
    <property type="entry name" value="HAD superfamily/HAD-like"/>
    <property type="match status" value="1"/>
</dbReference>
<reference evidence="5" key="1">
    <citation type="submission" date="2020-09" db="EMBL/GenBank/DDBJ databases">
        <title>A novel bacterium of genus Bacillus, isolated from South China Sea.</title>
        <authorList>
            <person name="Huang H."/>
            <person name="Mo K."/>
            <person name="Hu Y."/>
        </authorList>
    </citation>
    <scope>NUCLEOTIDE SEQUENCE</scope>
    <source>
        <strain evidence="5">IB182487</strain>
    </source>
</reference>
<dbReference type="InterPro" id="IPR023214">
    <property type="entry name" value="HAD_sf"/>
</dbReference>
<dbReference type="InterPro" id="IPR010708">
    <property type="entry name" value="5'(3')-deoxyribonucleotidase"/>
</dbReference>
<evidence type="ECO:0000313" key="6">
    <source>
        <dbReference type="Proteomes" id="UP000626844"/>
    </source>
</evidence>
<comment type="caution">
    <text evidence="5">The sequence shown here is derived from an EMBL/GenBank/DDBJ whole genome shotgun (WGS) entry which is preliminary data.</text>
</comment>
<proteinExistence type="inferred from homology"/>
<dbReference type="RefSeq" id="WP_191160022.1">
    <property type="nucleotide sequence ID" value="NZ_JACXAI010000025.1"/>
</dbReference>
<dbReference type="GO" id="GO:0009264">
    <property type="term" value="P:deoxyribonucleotide catabolic process"/>
    <property type="evidence" value="ECO:0007669"/>
    <property type="project" value="InterPro"/>
</dbReference>
<dbReference type="GO" id="GO:0008253">
    <property type="term" value="F:5'-nucleotidase activity"/>
    <property type="evidence" value="ECO:0007669"/>
    <property type="project" value="InterPro"/>
</dbReference>
<evidence type="ECO:0000256" key="3">
    <source>
        <dbReference type="PIRNR" id="PIRNR021362"/>
    </source>
</evidence>
<dbReference type="AlphaFoldDB" id="A0A926NLG0"/>
<evidence type="ECO:0000256" key="4">
    <source>
        <dbReference type="PIRSR" id="PIRSR610708-1"/>
    </source>
</evidence>
<feature type="active site" description="Proton donor" evidence="4">
    <location>
        <position position="9"/>
    </location>
</feature>
<evidence type="ECO:0000256" key="2">
    <source>
        <dbReference type="ARBA" id="ARBA00022801"/>
    </source>
</evidence>
<dbReference type="InterPro" id="IPR052419">
    <property type="entry name" value="5_3-deoxyribonucleotidase-like"/>
</dbReference>
<dbReference type="PANTHER" id="PTHR35134">
    <property type="entry name" value="NUCLEOTIDASE YQFW-RELATED"/>
    <property type="match status" value="1"/>
</dbReference>
<evidence type="ECO:0000256" key="1">
    <source>
        <dbReference type="ARBA" id="ARBA00009589"/>
    </source>
</evidence>
<dbReference type="PANTHER" id="PTHR35134:SF2">
    <property type="entry name" value="NUCLEOTIDASE YQFW-RELATED"/>
    <property type="match status" value="1"/>
</dbReference>
<comment type="similarity">
    <text evidence="1 3">Belongs to the 5'(3')-deoxyribonucleotidase family.</text>
</comment>
<dbReference type="InterPro" id="IPR009206">
    <property type="entry name" value="Nucleotidase_putative"/>
</dbReference>
<dbReference type="PIRSF" id="PIRSF021362">
    <property type="entry name" value="UCP021362_HAD"/>
    <property type="match status" value="1"/>
</dbReference>
<keyword evidence="2 3" id="KW-0378">Hydrolase</keyword>
<name>A0A926NLG0_9BACI</name>
<gene>
    <name evidence="5" type="ORF">IC621_18030</name>
</gene>
<accession>A0A926NLG0</accession>
<dbReference type="SUPFAM" id="SSF56784">
    <property type="entry name" value="HAD-like"/>
    <property type="match status" value="1"/>
</dbReference>
<organism evidence="5 6">
    <name type="scientific">Metabacillus arenae</name>
    <dbReference type="NCBI Taxonomy" id="2771434"/>
    <lineage>
        <taxon>Bacteria</taxon>
        <taxon>Bacillati</taxon>
        <taxon>Bacillota</taxon>
        <taxon>Bacilli</taxon>
        <taxon>Bacillales</taxon>
        <taxon>Bacillaceae</taxon>
        <taxon>Metabacillus</taxon>
    </lineage>
</organism>
<dbReference type="InterPro" id="IPR036412">
    <property type="entry name" value="HAD-like_sf"/>
</dbReference>
<dbReference type="EMBL" id="JACXAI010000025">
    <property type="protein sequence ID" value="MBD1382133.1"/>
    <property type="molecule type" value="Genomic_DNA"/>
</dbReference>
<dbReference type="Pfam" id="PF06941">
    <property type="entry name" value="NT5C"/>
    <property type="match status" value="1"/>
</dbReference>
<dbReference type="Proteomes" id="UP000626844">
    <property type="component" value="Unassembled WGS sequence"/>
</dbReference>
<keyword evidence="6" id="KW-1185">Reference proteome</keyword>
<dbReference type="EC" id="3.1.3.-" evidence="3"/>
<feature type="active site" description="Nucleophile" evidence="4">
    <location>
        <position position="7"/>
    </location>
</feature>
<protein>
    <recommendedName>
        <fullName evidence="3">Nucleotidase</fullName>
        <ecNumber evidence="3">3.1.3.-</ecNumber>
    </recommendedName>
</protein>
<sequence>MLRLGIDIDGTVTAPETFVPHLNKSFQLGIKYEDIKEYDLTTILKISEQEFWEWMDKHEPFIYKEAPLALYAKEVLDQWKELHQLIFISARRSHLTNITFEWFEKQKLFYHHIELIGSHNKLKAVRNNQIDVFFEDKHDNACMISEEFNIPVILFNTPYNQDPVPSNVFRVDHWREAKEKVEHWFSNDKLYTAVNSEKV</sequence>
<evidence type="ECO:0000313" key="5">
    <source>
        <dbReference type="EMBL" id="MBD1382133.1"/>
    </source>
</evidence>